<sequence length="375" mass="42937">MLLLPRGPLLRRLRATPRFPITPSRSYHPAHLYPGQKLHPQLIPLLNTLSTPTAARPNDIWKVLFTAIGPRDPVSTTNIKSFSEVHSDLLERDTAVLAIVPGTERATKSWLKDIARSSGKWQDRPLELEGEISSRILGFPVIADPNYTILKKLGFLEGEKPHTLLHILDPTHTIRLTTLLPPTIGINTLDIVRTLHALQTSDDYDILIPADWTPGKDALMPHNRLRSPAGIEALKRDMQETTNLPLSVDPELDDDGVIRDRDEEGDIIYREQQDELEAEYENRVVDNTMPPGEVWEVLPYLRYVRIDDSVENSNSIIGYERMKTDLIRSFEKFKFEKGEKRKEAAKKEWDKSRSQRERTVMELLREAEMGRLPKK</sequence>
<dbReference type="Gene3D" id="3.40.30.10">
    <property type="entry name" value="Glutaredoxin"/>
    <property type="match status" value="1"/>
</dbReference>
<name>A0AAV9W8G0_9PEZI</name>
<dbReference type="AlphaFoldDB" id="A0AAV9W8G0"/>
<dbReference type="Proteomes" id="UP001370758">
    <property type="component" value="Unassembled WGS sequence"/>
</dbReference>
<evidence type="ECO:0000259" key="3">
    <source>
        <dbReference type="Pfam" id="PF10417"/>
    </source>
</evidence>
<dbReference type="Pfam" id="PF10417">
    <property type="entry name" value="1-cysPrx_C"/>
    <property type="match status" value="1"/>
</dbReference>
<feature type="domain" description="Alkyl hydroperoxide reductase subunit C/ Thiol specific antioxidant" evidence="2">
    <location>
        <begin position="61"/>
        <end position="175"/>
    </location>
</feature>
<dbReference type="SUPFAM" id="SSF52833">
    <property type="entry name" value="Thioredoxin-like"/>
    <property type="match status" value="1"/>
</dbReference>
<gene>
    <name evidence="4" type="ORF">TWF481_008859</name>
</gene>
<keyword evidence="1" id="KW-0560">Oxidoreductase</keyword>
<accession>A0AAV9W8G0</accession>
<keyword evidence="5" id="KW-1185">Reference proteome</keyword>
<evidence type="ECO:0000313" key="5">
    <source>
        <dbReference type="Proteomes" id="UP001370758"/>
    </source>
</evidence>
<dbReference type="InterPro" id="IPR036249">
    <property type="entry name" value="Thioredoxin-like_sf"/>
</dbReference>
<dbReference type="EMBL" id="JAVHJL010000005">
    <property type="protein sequence ID" value="KAK6503854.1"/>
    <property type="molecule type" value="Genomic_DNA"/>
</dbReference>
<evidence type="ECO:0000313" key="4">
    <source>
        <dbReference type="EMBL" id="KAK6503854.1"/>
    </source>
</evidence>
<evidence type="ECO:0000259" key="2">
    <source>
        <dbReference type="Pfam" id="PF00578"/>
    </source>
</evidence>
<proteinExistence type="predicted"/>
<dbReference type="GO" id="GO:0051920">
    <property type="term" value="F:peroxiredoxin activity"/>
    <property type="evidence" value="ECO:0007669"/>
    <property type="project" value="InterPro"/>
</dbReference>
<reference evidence="4 5" key="1">
    <citation type="submission" date="2023-08" db="EMBL/GenBank/DDBJ databases">
        <authorList>
            <person name="Palmer J.M."/>
        </authorList>
    </citation>
    <scope>NUCLEOTIDE SEQUENCE [LARGE SCALE GENOMIC DNA]</scope>
    <source>
        <strain evidence="4 5">TWF481</strain>
    </source>
</reference>
<comment type="caution">
    <text evidence="4">The sequence shown here is derived from an EMBL/GenBank/DDBJ whole genome shotgun (WGS) entry which is preliminary data.</text>
</comment>
<dbReference type="InterPro" id="IPR000866">
    <property type="entry name" value="AhpC/TSA"/>
</dbReference>
<protein>
    <submittedName>
        <fullName evidence="4">Uncharacterized protein</fullName>
    </submittedName>
</protein>
<organism evidence="4 5">
    <name type="scientific">Arthrobotrys musiformis</name>
    <dbReference type="NCBI Taxonomy" id="47236"/>
    <lineage>
        <taxon>Eukaryota</taxon>
        <taxon>Fungi</taxon>
        <taxon>Dikarya</taxon>
        <taxon>Ascomycota</taxon>
        <taxon>Pezizomycotina</taxon>
        <taxon>Orbiliomycetes</taxon>
        <taxon>Orbiliales</taxon>
        <taxon>Orbiliaceae</taxon>
        <taxon>Arthrobotrys</taxon>
    </lineage>
</organism>
<evidence type="ECO:0000256" key="1">
    <source>
        <dbReference type="ARBA" id="ARBA00023002"/>
    </source>
</evidence>
<feature type="domain" description="Peroxiredoxin C-terminal" evidence="3">
    <location>
        <begin position="197"/>
        <end position="221"/>
    </location>
</feature>
<dbReference type="Pfam" id="PF00578">
    <property type="entry name" value="AhpC-TSA"/>
    <property type="match status" value="1"/>
</dbReference>
<dbReference type="InterPro" id="IPR019479">
    <property type="entry name" value="Peroxiredoxin_C"/>
</dbReference>